<organism evidence="1 2">
    <name type="scientific">Thermoanaerobacterium thermosaccharolyticum M0795</name>
    <dbReference type="NCBI Taxonomy" id="698948"/>
    <lineage>
        <taxon>Bacteria</taxon>
        <taxon>Bacillati</taxon>
        <taxon>Bacillota</taxon>
        <taxon>Clostridia</taxon>
        <taxon>Thermoanaerobacterales</taxon>
        <taxon>Thermoanaerobacteraceae</taxon>
        <taxon>Thermoanaerobacterium</taxon>
    </lineage>
</organism>
<dbReference type="AlphaFoldDB" id="L0IKU9"/>
<protein>
    <submittedName>
        <fullName evidence="1">Uncharacterized protein</fullName>
    </submittedName>
</protein>
<dbReference type="Proteomes" id="UP000010845">
    <property type="component" value="Chromosome"/>
</dbReference>
<accession>L0IKU9</accession>
<gene>
    <name evidence="1" type="ORF">Thethe_01188</name>
</gene>
<dbReference type="KEGG" id="tto:Thethe_01188"/>
<sequence>MILGEKQNPYRRFETMAKIILQKIIILLINIVL</sequence>
<evidence type="ECO:0000313" key="2">
    <source>
        <dbReference type="Proteomes" id="UP000010845"/>
    </source>
</evidence>
<proteinExistence type="predicted"/>
<reference evidence="1 2" key="1">
    <citation type="submission" date="2012-03" db="EMBL/GenBank/DDBJ databases">
        <title>Complete sequence of chromosome of Thermoanaerobacterium thermosaccharolyticum M0795.</title>
        <authorList>
            <consortium name="US DOE Joint Genome Institute"/>
            <person name="Lucas S."/>
            <person name="Han J."/>
            <person name="Lapidus A."/>
            <person name="Cheng J.-F."/>
            <person name="Goodwin L."/>
            <person name="Pitluck S."/>
            <person name="Peters L."/>
            <person name="Teshima H."/>
            <person name="Detter J.C."/>
            <person name="Han C."/>
            <person name="Tapia R."/>
            <person name="Land M."/>
            <person name="Hauser L."/>
            <person name="Kyrpides N."/>
            <person name="Ivanova N."/>
            <person name="Pagani I."/>
            <person name="Feinberg L."/>
            <person name="Folden J."/>
            <person name="Hogsett D."/>
            <person name="Shaw J."/>
            <person name="Woyke T."/>
        </authorList>
    </citation>
    <scope>NUCLEOTIDE SEQUENCE [LARGE SCALE GENOMIC DNA]</scope>
    <source>
        <strain evidence="1 2">M0795</strain>
    </source>
</reference>
<name>L0IKU9_THETR</name>
<evidence type="ECO:0000313" key="1">
    <source>
        <dbReference type="EMBL" id="AGB18841.1"/>
    </source>
</evidence>
<dbReference type="HOGENOM" id="CLU_3384286_0_0_9"/>
<dbReference type="EMBL" id="CP003066">
    <property type="protein sequence ID" value="AGB18841.1"/>
    <property type="molecule type" value="Genomic_DNA"/>
</dbReference>